<proteinExistence type="predicted"/>
<name>A0A5C6CZI9_9BACT</name>
<keyword evidence="5" id="KW-1185">Reference proteome</keyword>
<sequence length="1282" mass="141597">MKKLISKLFADIFSIIGGTATIAQLSSDPQLYGSYAALALLALLFQRTTERSDEKQLEEKLNALRGLSGRGDIQELIRVSGLPTDGVGAAENPLVLLYKALQQDIKDHDLGFAELEKKLEQLVASNDLLCQRMSATLLSDAGGLSKLLISVDQNNEKLLQQLGEKLASSHRQFMKDLCDSLFYPRLSLPLRAYTLEGPASRRLFHGSRRVSLLGRQSEIELLHAFLRPKNEAEHDLSWWLWTGPAGIGKSRLALELCLQAIQLGYRAGFWDRADDFNSWDKWKIDKPTLVVIDYVSERAASVREGILQLFQHPANIRGHLRLLLLERSADEKLDLWYREFQSAISSGDLIDLNDCRYQPPFACSGLKEEQVGRIFSEVFSDYGLMQSVDPVLRLYRDIDTNGNPLLAAVAGEAIVHGGSIERIRNWSTVDLVKTIVQREIDSWRKVGIDDTHVNLLAYATIRRGCPSYESQQLASEGVQLPETEARNDKWLHQMTSFGPSREEDEISPFIPDMLGEWLVLERLVGRLDMNASNQDVLREQTARLVIAAWNESLPTTELFILRALNDFPLHDGVPYLVSDRLAAAQSVQYSILVASAVYPIVKAGLDELGQNLIDRVNAFRMECPKDAILNRAATQALIARGIAFFQRCDYENAIDDYTCAIEMPNAPPELVAQAFDNRGTAYVQQENYGQALNDYTSAIELTNVPDYHVASALVNRGITFGQIGDYRNEIADYGKVIALPSASSEQVARAFVYRGVAHAREGDCMKAIADYTKAINLSNSPTEQVASALYNRGLEFFQKGDFDQANKDYTSCIELPNAPLEHVAQSLLNRGLLYVQRDDHRLAIADFSSIIELPNSQTDHLAQALINRGSTYAHKSNYDQAISDYSSAITLPNLPVETLVKAFFNRGIAYGKIGEIDKSIVDFSCVLDLPNAPHDKLVEALVIRGALYKQNGHYDKAIADYKRAIELPDGPPKQVAQALVSRGHTYGLIGNYDQAISDYNNVIEMPGATPEQIAQALVNRGLAYGLRGDHKKEIADFESAIALPGAPPDQVSQALVSRGTTYGQRGDLERAMADFQSTITLPGAPTKQVAAALVKRGINNLLIGNLDQAINDCTRAIDLPGAPSDQVALSFLQRGTAYMQRGYLEHAIADFTDLIDLKVAPPTLIAQAYFSRGLLYSEKGESKQELDDYTSITKLPDVPPELLAQVLVNRGIVNAHSGDYAKAIADYSIVIDLPGSPSDRVGIALLNRGICSGLSGDLEQEIADYTTAIDLQALCHNMLHTP</sequence>
<accession>A0A5C6CZI9</accession>
<dbReference type="EMBL" id="SJPS01000001">
    <property type="protein sequence ID" value="TWU29848.1"/>
    <property type="molecule type" value="Genomic_DNA"/>
</dbReference>
<dbReference type="OrthoDB" id="9757961at2"/>
<gene>
    <name evidence="4" type="ORF">Pla144_06280</name>
</gene>
<dbReference type="InterPro" id="IPR011990">
    <property type="entry name" value="TPR-like_helical_dom_sf"/>
</dbReference>
<dbReference type="PANTHER" id="PTHR44858">
    <property type="entry name" value="TETRATRICOPEPTIDE REPEAT PROTEIN 6"/>
    <property type="match status" value="1"/>
</dbReference>
<evidence type="ECO:0000313" key="5">
    <source>
        <dbReference type="Proteomes" id="UP000318437"/>
    </source>
</evidence>
<evidence type="ECO:0000313" key="4">
    <source>
        <dbReference type="EMBL" id="TWU29848.1"/>
    </source>
</evidence>
<keyword evidence="3" id="KW-0175">Coiled coil</keyword>
<keyword evidence="2" id="KW-0802">TPR repeat</keyword>
<dbReference type="InterPro" id="IPR019734">
    <property type="entry name" value="TPR_rpt"/>
</dbReference>
<dbReference type="Pfam" id="PF13432">
    <property type="entry name" value="TPR_16"/>
    <property type="match status" value="1"/>
</dbReference>
<evidence type="ECO:0000256" key="2">
    <source>
        <dbReference type="ARBA" id="ARBA00022803"/>
    </source>
</evidence>
<feature type="coiled-coil region" evidence="3">
    <location>
        <begin position="98"/>
        <end position="132"/>
    </location>
</feature>
<dbReference type="InterPro" id="IPR050498">
    <property type="entry name" value="Ycf3"/>
</dbReference>
<dbReference type="CDD" id="cd01120">
    <property type="entry name" value="RecA-like_superfamily"/>
    <property type="match status" value="1"/>
</dbReference>
<reference evidence="4 5" key="1">
    <citation type="submission" date="2019-02" db="EMBL/GenBank/DDBJ databases">
        <title>Deep-cultivation of Planctomycetes and their phenomic and genomic characterization uncovers novel biology.</title>
        <authorList>
            <person name="Wiegand S."/>
            <person name="Jogler M."/>
            <person name="Boedeker C."/>
            <person name="Pinto D."/>
            <person name="Vollmers J."/>
            <person name="Rivas-Marin E."/>
            <person name="Kohn T."/>
            <person name="Peeters S.H."/>
            <person name="Heuer A."/>
            <person name="Rast P."/>
            <person name="Oberbeckmann S."/>
            <person name="Bunk B."/>
            <person name="Jeske O."/>
            <person name="Meyerdierks A."/>
            <person name="Storesund J.E."/>
            <person name="Kallscheuer N."/>
            <person name="Luecker S."/>
            <person name="Lage O.M."/>
            <person name="Pohl T."/>
            <person name="Merkel B.J."/>
            <person name="Hornburger P."/>
            <person name="Mueller R.-W."/>
            <person name="Bruemmer F."/>
            <person name="Labrenz M."/>
            <person name="Spormann A.M."/>
            <person name="Op Den Camp H."/>
            <person name="Overmann J."/>
            <person name="Amann R."/>
            <person name="Jetten M.S.M."/>
            <person name="Mascher T."/>
            <person name="Medema M.H."/>
            <person name="Devos D.P."/>
            <person name="Kaster A.-K."/>
            <person name="Ovreas L."/>
            <person name="Rohde M."/>
            <person name="Galperin M.Y."/>
            <person name="Jogler C."/>
        </authorList>
    </citation>
    <scope>NUCLEOTIDE SEQUENCE [LARGE SCALE GENOMIC DNA]</scope>
    <source>
        <strain evidence="4 5">Pla144</strain>
    </source>
</reference>
<comment type="caution">
    <text evidence="4">The sequence shown here is derived from an EMBL/GenBank/DDBJ whole genome shotgun (WGS) entry which is preliminary data.</text>
</comment>
<dbReference type="Gene3D" id="1.25.40.10">
    <property type="entry name" value="Tetratricopeptide repeat domain"/>
    <property type="match status" value="7"/>
</dbReference>
<dbReference type="SUPFAM" id="SSF81901">
    <property type="entry name" value="HCP-like"/>
    <property type="match status" value="1"/>
</dbReference>
<dbReference type="PANTHER" id="PTHR44858:SF1">
    <property type="entry name" value="UDP-N-ACETYLGLUCOSAMINE--PEPTIDE N-ACETYLGLUCOSAMINYLTRANSFERASE SPINDLY-RELATED"/>
    <property type="match status" value="1"/>
</dbReference>
<dbReference type="SUPFAM" id="SSF48452">
    <property type="entry name" value="TPR-like"/>
    <property type="match status" value="2"/>
</dbReference>
<evidence type="ECO:0000256" key="3">
    <source>
        <dbReference type="SAM" id="Coils"/>
    </source>
</evidence>
<dbReference type="Proteomes" id="UP000318437">
    <property type="component" value="Unassembled WGS sequence"/>
</dbReference>
<organism evidence="4 5">
    <name type="scientific">Bythopirellula polymerisocia</name>
    <dbReference type="NCBI Taxonomy" id="2528003"/>
    <lineage>
        <taxon>Bacteria</taxon>
        <taxon>Pseudomonadati</taxon>
        <taxon>Planctomycetota</taxon>
        <taxon>Planctomycetia</taxon>
        <taxon>Pirellulales</taxon>
        <taxon>Lacipirellulaceae</taxon>
        <taxon>Bythopirellula</taxon>
    </lineage>
</organism>
<evidence type="ECO:0000256" key="1">
    <source>
        <dbReference type="ARBA" id="ARBA00022737"/>
    </source>
</evidence>
<keyword evidence="1" id="KW-0677">Repeat</keyword>
<dbReference type="Pfam" id="PF13181">
    <property type="entry name" value="TPR_8"/>
    <property type="match status" value="3"/>
</dbReference>
<dbReference type="SMART" id="SM00028">
    <property type="entry name" value="TPR"/>
    <property type="match status" value="17"/>
</dbReference>
<protein>
    <submittedName>
        <fullName evidence="4">Photosystem I assembly protein Ycf3</fullName>
    </submittedName>
</protein>